<keyword evidence="12" id="KW-1185">Reference proteome</keyword>
<feature type="binding site" evidence="8">
    <location>
        <position position="243"/>
    </location>
    <ligand>
        <name>ATP</name>
        <dbReference type="ChEBI" id="CHEBI:30616"/>
    </ligand>
</feature>
<dbReference type="PANTHER" id="PTHR43311">
    <property type="entry name" value="GLUTAMATE--TRNA LIGASE"/>
    <property type="match status" value="1"/>
</dbReference>
<dbReference type="Gene3D" id="3.40.50.620">
    <property type="entry name" value="HUPs"/>
    <property type="match status" value="1"/>
</dbReference>
<dbReference type="SUPFAM" id="SSF48163">
    <property type="entry name" value="An anticodon-binding domain of class I aminoacyl-tRNA synthetases"/>
    <property type="match status" value="1"/>
</dbReference>
<evidence type="ECO:0000259" key="9">
    <source>
        <dbReference type="Pfam" id="PF00749"/>
    </source>
</evidence>
<evidence type="ECO:0000256" key="3">
    <source>
        <dbReference type="ARBA" id="ARBA00022598"/>
    </source>
</evidence>
<sequence>MTITTRFAPSPTGRLHVGNIRTALHNWLWAQRNGGRFLLRIDDTDAERSEERFVEAIHADLAWLGLAPDAVVRQSERFALYQRRFDALVEAGRLYPAYESAQELDLKRKILLGRGLPPVYDRAALRLTGAERAALEAQGTHPHWRFRLDHDAPLAWDDLVRGPQSFDPATMSDPVVRRADGSWLYMLPSVIDDIDMGVTHVVRGEDHVSNTALQLQMFAALDAPAPAFAHAALLTGAEGKLSKRLGSLGVDHFRGSGIEPQAVRALLARIGTSDPVEPLVEAAPLVAGFDFSRFGRAPARFDEAELAQLNARIVHQLDVATVADRLPAGMDEAAWNAVRPNLSTVAEAAGWWQVIEGPVSPPEPDAEDRAFLTEAASLAATLDWGADPWHALTGALKAATGRKGKPLFLPLRRALTGMDHGPDMAALLPLIGRERAVARLGG</sequence>
<dbReference type="GO" id="GO:0006424">
    <property type="term" value="P:glutamyl-tRNA aminoacylation"/>
    <property type="evidence" value="ECO:0007669"/>
    <property type="project" value="UniProtKB-UniRule"/>
</dbReference>
<dbReference type="InterPro" id="IPR000924">
    <property type="entry name" value="Glu/Gln-tRNA-synth"/>
</dbReference>
<evidence type="ECO:0000313" key="12">
    <source>
        <dbReference type="Proteomes" id="UP000623067"/>
    </source>
</evidence>
<evidence type="ECO:0000256" key="4">
    <source>
        <dbReference type="ARBA" id="ARBA00022741"/>
    </source>
</evidence>
<dbReference type="InterPro" id="IPR020751">
    <property type="entry name" value="aa-tRNA-synth_I_codon-bd_sub2"/>
</dbReference>
<dbReference type="AlphaFoldDB" id="A0A916TBN3"/>
<evidence type="ECO:0000256" key="5">
    <source>
        <dbReference type="ARBA" id="ARBA00022840"/>
    </source>
</evidence>
<dbReference type="GO" id="GO:0005737">
    <property type="term" value="C:cytoplasm"/>
    <property type="evidence" value="ECO:0007669"/>
    <property type="project" value="UniProtKB-SubCell"/>
</dbReference>
<dbReference type="NCBIfam" id="TIGR00464">
    <property type="entry name" value="gltX_bact"/>
    <property type="match status" value="1"/>
</dbReference>
<comment type="function">
    <text evidence="8">Catalyzes the attachment of glutamate to tRNA(Glu) in a two-step reaction: glutamate is first activated by ATP to form Glu-AMP and then transferred to the acceptor end of tRNA(Glu).</text>
</comment>
<dbReference type="GO" id="GO:0000049">
    <property type="term" value="F:tRNA binding"/>
    <property type="evidence" value="ECO:0007669"/>
    <property type="project" value="InterPro"/>
</dbReference>
<dbReference type="Gene3D" id="1.10.10.350">
    <property type="match status" value="1"/>
</dbReference>
<feature type="domain" description="Glutamyl/glutaminyl-tRNA synthetase class Ib catalytic" evidence="9">
    <location>
        <begin position="3"/>
        <end position="305"/>
    </location>
</feature>
<accession>A0A916TBN3</accession>
<dbReference type="InterPro" id="IPR045462">
    <property type="entry name" value="aa-tRNA-synth_I_cd-bd"/>
</dbReference>
<evidence type="ECO:0000256" key="1">
    <source>
        <dbReference type="ARBA" id="ARBA00007894"/>
    </source>
</evidence>
<evidence type="ECO:0000313" key="11">
    <source>
        <dbReference type="EMBL" id="GGB38422.1"/>
    </source>
</evidence>
<dbReference type="Pfam" id="PF19269">
    <property type="entry name" value="Anticodon_2"/>
    <property type="match status" value="1"/>
</dbReference>
<name>A0A916TBN3_9SPHN</name>
<gene>
    <name evidence="11" type="primary">gltX1</name>
    <name evidence="8" type="synonym">gltX</name>
    <name evidence="11" type="ORF">GCM10011380_29790</name>
</gene>
<keyword evidence="5 8" id="KW-0067">ATP-binding</keyword>
<dbReference type="SUPFAM" id="SSF52374">
    <property type="entry name" value="Nucleotidylyl transferase"/>
    <property type="match status" value="1"/>
</dbReference>
<dbReference type="PRINTS" id="PR00987">
    <property type="entry name" value="TRNASYNTHGLU"/>
</dbReference>
<dbReference type="PANTHER" id="PTHR43311:SF2">
    <property type="entry name" value="GLUTAMATE--TRNA LIGASE, MITOCHONDRIAL-RELATED"/>
    <property type="match status" value="1"/>
</dbReference>
<keyword evidence="3 8" id="KW-0436">Ligase</keyword>
<dbReference type="EMBL" id="BMIH01000004">
    <property type="protein sequence ID" value="GGB38422.1"/>
    <property type="molecule type" value="Genomic_DNA"/>
</dbReference>
<dbReference type="Proteomes" id="UP000623067">
    <property type="component" value="Unassembled WGS sequence"/>
</dbReference>
<dbReference type="InterPro" id="IPR049940">
    <property type="entry name" value="GluQ/Sye"/>
</dbReference>
<dbReference type="GO" id="GO:0005524">
    <property type="term" value="F:ATP binding"/>
    <property type="evidence" value="ECO:0007669"/>
    <property type="project" value="UniProtKB-UniRule"/>
</dbReference>
<dbReference type="HAMAP" id="MF_00022">
    <property type="entry name" value="Glu_tRNA_synth_type1"/>
    <property type="match status" value="1"/>
</dbReference>
<reference evidence="11" key="1">
    <citation type="journal article" date="2014" name="Int. J. Syst. Evol. Microbiol.">
        <title>Complete genome sequence of Corynebacterium casei LMG S-19264T (=DSM 44701T), isolated from a smear-ripened cheese.</title>
        <authorList>
            <consortium name="US DOE Joint Genome Institute (JGI-PGF)"/>
            <person name="Walter F."/>
            <person name="Albersmeier A."/>
            <person name="Kalinowski J."/>
            <person name="Ruckert C."/>
        </authorList>
    </citation>
    <scope>NUCLEOTIDE SEQUENCE</scope>
    <source>
        <strain evidence="11">CGMCC 1.15330</strain>
    </source>
</reference>
<feature type="short sequence motif" description="'KMSKS' region" evidence="8">
    <location>
        <begin position="240"/>
        <end position="244"/>
    </location>
</feature>
<proteinExistence type="inferred from homology"/>
<dbReference type="InterPro" id="IPR014729">
    <property type="entry name" value="Rossmann-like_a/b/a_fold"/>
</dbReference>
<evidence type="ECO:0000256" key="8">
    <source>
        <dbReference type="HAMAP-Rule" id="MF_00022"/>
    </source>
</evidence>
<dbReference type="Pfam" id="PF00749">
    <property type="entry name" value="tRNA-synt_1c"/>
    <property type="match status" value="1"/>
</dbReference>
<organism evidence="11 12">
    <name type="scientific">Sphingomonas metalli</name>
    <dbReference type="NCBI Taxonomy" id="1779358"/>
    <lineage>
        <taxon>Bacteria</taxon>
        <taxon>Pseudomonadati</taxon>
        <taxon>Pseudomonadota</taxon>
        <taxon>Alphaproteobacteria</taxon>
        <taxon>Sphingomonadales</taxon>
        <taxon>Sphingomonadaceae</taxon>
        <taxon>Sphingomonas</taxon>
    </lineage>
</organism>
<keyword evidence="2 8" id="KW-0963">Cytoplasm</keyword>
<comment type="caution">
    <text evidence="11">The sequence shown here is derived from an EMBL/GenBank/DDBJ whole genome shotgun (WGS) entry which is preliminary data.</text>
</comment>
<dbReference type="RefSeq" id="WP_188659567.1">
    <property type="nucleotide sequence ID" value="NZ_BMIH01000004.1"/>
</dbReference>
<reference evidence="11" key="2">
    <citation type="submission" date="2020-09" db="EMBL/GenBank/DDBJ databases">
        <authorList>
            <person name="Sun Q."/>
            <person name="Zhou Y."/>
        </authorList>
    </citation>
    <scope>NUCLEOTIDE SEQUENCE</scope>
    <source>
        <strain evidence="11">CGMCC 1.15330</strain>
    </source>
</reference>
<dbReference type="InterPro" id="IPR008925">
    <property type="entry name" value="aa_tRNA-synth_I_cd-bd_sf"/>
</dbReference>
<comment type="similarity">
    <text evidence="1 8">Belongs to the class-I aminoacyl-tRNA synthetase family. Glutamate--tRNA ligase type 1 subfamily.</text>
</comment>
<dbReference type="GO" id="GO:0004818">
    <property type="term" value="F:glutamate-tRNA ligase activity"/>
    <property type="evidence" value="ECO:0007669"/>
    <property type="project" value="UniProtKB-UniRule"/>
</dbReference>
<dbReference type="InterPro" id="IPR001412">
    <property type="entry name" value="aa-tRNA-synth_I_CS"/>
</dbReference>
<keyword evidence="6 8" id="KW-0648">Protein biosynthesis</keyword>
<keyword evidence="7 8" id="KW-0030">Aminoacyl-tRNA synthetase</keyword>
<dbReference type="PROSITE" id="PS00178">
    <property type="entry name" value="AA_TRNA_LIGASE_I"/>
    <property type="match status" value="1"/>
</dbReference>
<keyword evidence="4 8" id="KW-0547">Nucleotide-binding</keyword>
<comment type="caution">
    <text evidence="8">Lacks conserved residue(s) required for the propagation of feature annotation.</text>
</comment>
<evidence type="ECO:0000256" key="6">
    <source>
        <dbReference type="ARBA" id="ARBA00022917"/>
    </source>
</evidence>
<protein>
    <recommendedName>
        <fullName evidence="8">Glutamate--tRNA ligase</fullName>
        <ecNumber evidence="8">6.1.1.17</ecNumber>
    </recommendedName>
    <alternativeName>
        <fullName evidence="8">Glutamyl-tRNA synthetase</fullName>
        <shortName evidence="8">GluRS</shortName>
    </alternativeName>
</protein>
<evidence type="ECO:0000256" key="7">
    <source>
        <dbReference type="ARBA" id="ARBA00023146"/>
    </source>
</evidence>
<dbReference type="InterPro" id="IPR004527">
    <property type="entry name" value="Glu-tRNA-ligase_bac/mito"/>
</dbReference>
<feature type="domain" description="Aminoacyl-tRNA synthetase class I anticodon-binding" evidence="10">
    <location>
        <begin position="366"/>
        <end position="440"/>
    </location>
</feature>
<comment type="catalytic activity">
    <reaction evidence="8">
        <text>tRNA(Glu) + L-glutamate + ATP = L-glutamyl-tRNA(Glu) + AMP + diphosphate</text>
        <dbReference type="Rhea" id="RHEA:23540"/>
        <dbReference type="Rhea" id="RHEA-COMP:9663"/>
        <dbReference type="Rhea" id="RHEA-COMP:9680"/>
        <dbReference type="ChEBI" id="CHEBI:29985"/>
        <dbReference type="ChEBI" id="CHEBI:30616"/>
        <dbReference type="ChEBI" id="CHEBI:33019"/>
        <dbReference type="ChEBI" id="CHEBI:78442"/>
        <dbReference type="ChEBI" id="CHEBI:78520"/>
        <dbReference type="ChEBI" id="CHEBI:456215"/>
        <dbReference type="EC" id="6.1.1.17"/>
    </reaction>
</comment>
<comment type="subunit">
    <text evidence="8">Monomer.</text>
</comment>
<dbReference type="EC" id="6.1.1.17" evidence="8"/>
<comment type="subcellular location">
    <subcellularLocation>
        <location evidence="8">Cytoplasm</location>
    </subcellularLocation>
</comment>
<dbReference type="InterPro" id="IPR020058">
    <property type="entry name" value="Glu/Gln-tRNA-synth_Ib_cat-dom"/>
</dbReference>
<evidence type="ECO:0000256" key="2">
    <source>
        <dbReference type="ARBA" id="ARBA00022490"/>
    </source>
</evidence>
<feature type="short sequence motif" description="'HIGH' region" evidence="8">
    <location>
        <begin position="9"/>
        <end position="19"/>
    </location>
</feature>
<evidence type="ECO:0000259" key="10">
    <source>
        <dbReference type="Pfam" id="PF19269"/>
    </source>
</evidence>